<protein>
    <recommendedName>
        <fullName evidence="3">Sfi1 spindle body domain-containing protein</fullName>
    </recommendedName>
</protein>
<proteinExistence type="predicted"/>
<name>A0A7J6QQL6_PEROL</name>
<reference evidence="1 2" key="1">
    <citation type="submission" date="2020-04" db="EMBL/GenBank/DDBJ databases">
        <title>Perkinsus olseni comparative genomics.</title>
        <authorList>
            <person name="Bogema D.R."/>
        </authorList>
    </citation>
    <scope>NUCLEOTIDE SEQUENCE [LARGE SCALE GENOMIC DNA]</scope>
    <source>
        <strain evidence="1 2">ATCC PRA-207</strain>
    </source>
</reference>
<keyword evidence="2" id="KW-1185">Reference proteome</keyword>
<evidence type="ECO:0000313" key="2">
    <source>
        <dbReference type="Proteomes" id="UP000553632"/>
    </source>
</evidence>
<feature type="non-terminal residue" evidence="1">
    <location>
        <position position="571"/>
    </location>
</feature>
<sequence>AGLREVVARQSTAERLEKLCRTQKNLKTSIFGHWRRQYQMVCEERELLVVNLKKKCLLLWYFATKSAVEQSEMMKPLDAALMEKGIEALSRHACIMNQRMTLRRIRHEVAAGSDRQVLSEALNIWSRVGARRRGAEAFQNLRKGKILGGIIRMWREEVRVSRRERTVKDTLSSMAETRLKDTLSRILWQWSSWARSGKILRRMIIARTEELNRELLTMAFDGWKDEYLFNLASFKCRSEEAGDHYHEDDARTCTERIMVRIAEGLTPKRCSVEIVFNEWRKWCERRSAASIRRSAVSSMCAHREELAGRQILREWRSLCVRLVLLRRLVEVGGYRHRSAYLRRAFNVLKWGGLRTWRRGLAHLEGAMRSALQRRGHKILSMLLRHSARENIEQRNLGCLESFRRLCLRNTVRLALLRWRKEVVDTRERLRKLEMIFVELTVGGRRCFSAWRDYSRERRRKTRVLDQISRQVDVKARKEEDWRSVSGNEIGKSRRRASIDAFYEVADTLFIGTPGPRSIEGWYVELSRLPSTERVLAYEAADAVKAIFPEPEGHQERVLPPVVLVDTRREEP</sequence>
<dbReference type="AlphaFoldDB" id="A0A7J6QQL6"/>
<organism evidence="1 2">
    <name type="scientific">Perkinsus olseni</name>
    <name type="common">Perkinsus atlanticus</name>
    <dbReference type="NCBI Taxonomy" id="32597"/>
    <lineage>
        <taxon>Eukaryota</taxon>
        <taxon>Sar</taxon>
        <taxon>Alveolata</taxon>
        <taxon>Perkinsozoa</taxon>
        <taxon>Perkinsea</taxon>
        <taxon>Perkinsida</taxon>
        <taxon>Perkinsidae</taxon>
        <taxon>Perkinsus</taxon>
    </lineage>
</organism>
<gene>
    <name evidence="1" type="ORF">FOZ63_031774</name>
</gene>
<evidence type="ECO:0000313" key="1">
    <source>
        <dbReference type="EMBL" id="KAF4709886.1"/>
    </source>
</evidence>
<evidence type="ECO:0008006" key="3">
    <source>
        <dbReference type="Google" id="ProtNLM"/>
    </source>
</evidence>
<accession>A0A7J6QQL6</accession>
<dbReference type="EMBL" id="JABANO010031662">
    <property type="protein sequence ID" value="KAF4709886.1"/>
    <property type="molecule type" value="Genomic_DNA"/>
</dbReference>
<dbReference type="Proteomes" id="UP000553632">
    <property type="component" value="Unassembled WGS sequence"/>
</dbReference>
<comment type="caution">
    <text evidence="1">The sequence shown here is derived from an EMBL/GenBank/DDBJ whole genome shotgun (WGS) entry which is preliminary data.</text>
</comment>